<proteinExistence type="predicted"/>
<organism evidence="1 2">
    <name type="scientific">Nicotiana tabacum</name>
    <name type="common">Common tobacco</name>
    <dbReference type="NCBI Taxonomy" id="4097"/>
    <lineage>
        <taxon>Eukaryota</taxon>
        <taxon>Viridiplantae</taxon>
        <taxon>Streptophyta</taxon>
        <taxon>Embryophyta</taxon>
        <taxon>Tracheophyta</taxon>
        <taxon>Spermatophyta</taxon>
        <taxon>Magnoliopsida</taxon>
        <taxon>eudicotyledons</taxon>
        <taxon>Gunneridae</taxon>
        <taxon>Pentapetalae</taxon>
        <taxon>asterids</taxon>
        <taxon>lamiids</taxon>
        <taxon>Solanales</taxon>
        <taxon>Solanaceae</taxon>
        <taxon>Nicotianoideae</taxon>
        <taxon>Nicotianeae</taxon>
        <taxon>Nicotiana</taxon>
    </lineage>
</organism>
<keyword evidence="1" id="KW-1185">Reference proteome</keyword>
<gene>
    <name evidence="2" type="primary">LOC142166824</name>
</gene>
<evidence type="ECO:0000313" key="2">
    <source>
        <dbReference type="RefSeq" id="XP_075082387.1"/>
    </source>
</evidence>
<name>A0AC58SBQ2_TOBAC</name>
<evidence type="ECO:0000313" key="1">
    <source>
        <dbReference type="Proteomes" id="UP000790787"/>
    </source>
</evidence>
<dbReference type="Proteomes" id="UP000790787">
    <property type="component" value="Chromosome 12"/>
</dbReference>
<protein>
    <submittedName>
        <fullName evidence="2">Uncharacterized protein LOC142166824</fullName>
    </submittedName>
</protein>
<reference evidence="2" key="2">
    <citation type="submission" date="2025-08" db="UniProtKB">
        <authorList>
            <consortium name="RefSeq"/>
        </authorList>
    </citation>
    <scope>IDENTIFICATION</scope>
    <source>
        <tissue evidence="2">Leaf</tissue>
    </source>
</reference>
<dbReference type="RefSeq" id="XP_075082387.1">
    <property type="nucleotide sequence ID" value="XM_075226286.1"/>
</dbReference>
<sequence>MKLKLALAGSQMANAGMYIQKTVQGAMVESWSLGNWHYLKCPRRNGKCCLRFTKPEDFELSLDIEDTIDPTKISSFHEFKVLKRRKWHIFNKKHIEVHGQRKVKKEVLSRDFGMEDLKAEMISSGFKARGQKEVKKEVLRRYFTMKELEEEMACLGFGGPNNHFKDIILKLVLPRTLPRDLSRELV</sequence>
<reference evidence="1" key="1">
    <citation type="journal article" date="2014" name="Nat. Commun.">
        <title>The tobacco genome sequence and its comparison with those of tomato and potato.</title>
        <authorList>
            <person name="Sierro N."/>
            <person name="Battey J.N."/>
            <person name="Ouadi S."/>
            <person name="Bakaher N."/>
            <person name="Bovet L."/>
            <person name="Willig A."/>
            <person name="Goepfert S."/>
            <person name="Peitsch M.C."/>
            <person name="Ivanov N.V."/>
        </authorList>
    </citation>
    <scope>NUCLEOTIDE SEQUENCE [LARGE SCALE GENOMIC DNA]</scope>
</reference>
<accession>A0AC58SBQ2</accession>